<dbReference type="CDD" id="cd22967">
    <property type="entry name" value="DD_AK7"/>
    <property type="match status" value="1"/>
</dbReference>
<dbReference type="AlphaFoldDB" id="A0ABD2QHU1"/>
<name>A0ABD2QHU1_9PLAT</name>
<gene>
    <name evidence="5" type="primary">AK7_1</name>
    <name evidence="5" type="ORF">Ciccas_002208</name>
</gene>
<reference evidence="5 6" key="1">
    <citation type="submission" date="2024-11" db="EMBL/GenBank/DDBJ databases">
        <title>Adaptive evolution of stress response genes in parasites aligns with host niche diversity.</title>
        <authorList>
            <person name="Hahn C."/>
            <person name="Resl P."/>
        </authorList>
    </citation>
    <scope>NUCLEOTIDE SEQUENCE [LARGE SCALE GENOMIC DNA]</scope>
    <source>
        <strain evidence="5">EGGRZ-B1_66</strain>
        <tissue evidence="5">Body</tissue>
    </source>
</reference>
<feature type="region of interest" description="Disordered" evidence="4">
    <location>
        <begin position="24"/>
        <end position="44"/>
    </location>
</feature>
<dbReference type="Gene3D" id="3.40.50.300">
    <property type="entry name" value="P-loop containing nucleotide triphosphate hydrolases"/>
    <property type="match status" value="1"/>
</dbReference>
<dbReference type="Proteomes" id="UP001626550">
    <property type="component" value="Unassembled WGS sequence"/>
</dbReference>
<dbReference type="Gene3D" id="1.20.890.10">
    <property type="entry name" value="cAMP-dependent protein kinase regulatory subunit, dimerization-anchoring domain"/>
    <property type="match status" value="1"/>
</dbReference>
<dbReference type="SUPFAM" id="SSF52540">
    <property type="entry name" value="P-loop containing nucleoside triphosphate hydrolases"/>
    <property type="match status" value="1"/>
</dbReference>
<dbReference type="GO" id="GO:0000166">
    <property type="term" value="F:nucleotide binding"/>
    <property type="evidence" value="ECO:0007669"/>
    <property type="project" value="UniProtKB-KW"/>
</dbReference>
<feature type="region of interest" description="Disordered" evidence="4">
    <location>
        <begin position="233"/>
        <end position="258"/>
    </location>
</feature>
<evidence type="ECO:0000256" key="1">
    <source>
        <dbReference type="ARBA" id="ARBA00022679"/>
    </source>
</evidence>
<evidence type="ECO:0000256" key="4">
    <source>
        <dbReference type="SAM" id="MobiDB-lite"/>
    </source>
</evidence>
<keyword evidence="2" id="KW-0547">Nucleotide-binding</keyword>
<feature type="compositionally biased region" description="Basic and acidic residues" evidence="4">
    <location>
        <begin position="24"/>
        <end position="33"/>
    </location>
</feature>
<dbReference type="EMBL" id="JBJKFK010000168">
    <property type="protein sequence ID" value="KAL3319120.1"/>
    <property type="molecule type" value="Genomic_DNA"/>
</dbReference>
<protein>
    <submittedName>
        <fullName evidence="5">Adenylate kinase 7</fullName>
    </submittedName>
</protein>
<proteinExistence type="predicted"/>
<organism evidence="5 6">
    <name type="scientific">Cichlidogyrus casuarinus</name>
    <dbReference type="NCBI Taxonomy" id="1844966"/>
    <lineage>
        <taxon>Eukaryota</taxon>
        <taxon>Metazoa</taxon>
        <taxon>Spiralia</taxon>
        <taxon>Lophotrochozoa</taxon>
        <taxon>Platyhelminthes</taxon>
        <taxon>Monogenea</taxon>
        <taxon>Monopisthocotylea</taxon>
        <taxon>Dactylogyridea</taxon>
        <taxon>Ancyrocephalidae</taxon>
        <taxon>Cichlidogyrus</taxon>
    </lineage>
</organism>
<sequence>MKKSVDDELIAEEPVEVKTIEVEDQEEFKKTEPENDSIPALTPEPDIDMSYYPLEYLIPIDWDNLEQMETISANAREELVQFEEAKNASSFSDELLTKIIRKKLQSKPCQNQGFVLDGIPIKIEQVKALFASNQDEAEDQDEKKFSFDSALLPDVVVFLKAEDKTLYQRIKNRYLNSLKSDKTGFSAAPNFYSLDNLETDPNYQSVLQSFQKRLREYKCSMNPEVAARIRKRRSGNSKYMEEAEEEEENNERVKEEQKASALEETNELLLKLPNDPDAIENNVLAYFDVREVYPLVIDLDRDNSSRMLLGNGAQVDTFKKVCREMGLPSKPLTTLMEDQLLEALSKNKHLDANRKSIADGDIANSILIAEWENWLQLVRKEVTERQTLKLMPMRHYLMQTAMPSLIDALFECNSVRPKDPIEFIANFMINAGVKGR</sequence>
<evidence type="ECO:0000313" key="6">
    <source>
        <dbReference type="Proteomes" id="UP001626550"/>
    </source>
</evidence>
<keyword evidence="3 5" id="KW-0418">Kinase</keyword>
<keyword evidence="1" id="KW-0808">Transferase</keyword>
<keyword evidence="6" id="KW-1185">Reference proteome</keyword>
<comment type="caution">
    <text evidence="5">The sequence shown here is derived from an EMBL/GenBank/DDBJ whole genome shotgun (WGS) entry which is preliminary data.</text>
</comment>
<dbReference type="Pfam" id="PF05186">
    <property type="entry name" value="Dpy-30"/>
    <property type="match status" value="1"/>
</dbReference>
<dbReference type="GO" id="GO:0016301">
    <property type="term" value="F:kinase activity"/>
    <property type="evidence" value="ECO:0007669"/>
    <property type="project" value="UniProtKB-KW"/>
</dbReference>
<evidence type="ECO:0000256" key="3">
    <source>
        <dbReference type="ARBA" id="ARBA00022777"/>
    </source>
</evidence>
<evidence type="ECO:0000313" key="5">
    <source>
        <dbReference type="EMBL" id="KAL3319120.1"/>
    </source>
</evidence>
<dbReference type="InterPro" id="IPR027417">
    <property type="entry name" value="P-loop_NTPase"/>
</dbReference>
<dbReference type="Pfam" id="PF00406">
    <property type="entry name" value="ADK"/>
    <property type="match status" value="1"/>
</dbReference>
<dbReference type="InterPro" id="IPR047499">
    <property type="entry name" value="DD_AK7"/>
</dbReference>
<dbReference type="PANTHER" id="PTHR23359">
    <property type="entry name" value="NUCLEOTIDE KINASE"/>
    <property type="match status" value="1"/>
</dbReference>
<dbReference type="InterPro" id="IPR000850">
    <property type="entry name" value="Adenylat/UMP-CMP_kin"/>
</dbReference>
<dbReference type="InterPro" id="IPR007858">
    <property type="entry name" value="Dpy-30_motif"/>
</dbReference>
<accession>A0ABD2QHU1</accession>
<evidence type="ECO:0000256" key="2">
    <source>
        <dbReference type="ARBA" id="ARBA00022741"/>
    </source>
</evidence>